<dbReference type="GO" id="GO:0005634">
    <property type="term" value="C:nucleus"/>
    <property type="evidence" value="ECO:0007669"/>
    <property type="project" value="UniProtKB-SubCell"/>
</dbReference>
<evidence type="ECO:0000256" key="3">
    <source>
        <dbReference type="ARBA" id="ARBA00023163"/>
    </source>
</evidence>
<protein>
    <submittedName>
        <fullName evidence="7">Hairy enhancer of split 11</fullName>
    </submittedName>
</protein>
<dbReference type="Pfam" id="PF00010">
    <property type="entry name" value="HLH"/>
    <property type="match status" value="1"/>
</dbReference>
<dbReference type="AlphaFoldDB" id="S5TYU1"/>
<feature type="compositionally biased region" description="Low complexity" evidence="5">
    <location>
        <begin position="135"/>
        <end position="152"/>
    </location>
</feature>
<evidence type="ECO:0000256" key="4">
    <source>
        <dbReference type="ARBA" id="ARBA00023242"/>
    </source>
</evidence>
<dbReference type="InterPro" id="IPR036638">
    <property type="entry name" value="HLH_DNA-bd_sf"/>
</dbReference>
<keyword evidence="2" id="KW-0805">Transcription regulation</keyword>
<accession>S5TYU1</accession>
<feature type="domain" description="BHLH" evidence="6">
    <location>
        <begin position="17"/>
        <end position="74"/>
    </location>
</feature>
<dbReference type="SMART" id="SM00353">
    <property type="entry name" value="HLH"/>
    <property type="match status" value="1"/>
</dbReference>
<organism evidence="7">
    <name type="scientific">Platynereis dumerilii</name>
    <name type="common">Dumeril's clam worm</name>
    <dbReference type="NCBI Taxonomy" id="6359"/>
    <lineage>
        <taxon>Eukaryota</taxon>
        <taxon>Metazoa</taxon>
        <taxon>Spiralia</taxon>
        <taxon>Lophotrochozoa</taxon>
        <taxon>Annelida</taxon>
        <taxon>Polychaeta</taxon>
        <taxon>Errantia</taxon>
        <taxon>Phyllodocida</taxon>
        <taxon>Nereididae</taxon>
        <taxon>Platynereis</taxon>
    </lineage>
</organism>
<evidence type="ECO:0000256" key="1">
    <source>
        <dbReference type="ARBA" id="ARBA00004123"/>
    </source>
</evidence>
<sequence length="322" mass="36175">MGGLEEENNMDDSKRAERKFKKHMVEKRRRNRINYALDQLKMMVLEGLDKDPTKYDKMEKADILDLTVKYLHRILKENIHFGPEMMQSLPPMFSEHFAGGFFHHPQLPPPLGILPDPCPSSGILEEPLDLHGRGMASQHSVSASQSSMTSRSNVTSQSRAESPCIDVDSDSDDSDGEDDIIRVDSVKSDTVKGFQPVKKHTDSTHTSSKRSLYMDREMSDPSTKRSRLEDPNSISKNISSAYPSIKLNITGQTLSAFDNKDISKPGPSIVRPVATVPRLSLRTDTNMKTFPTLPYPSHPFSAVGAPMVRLPIMHSDLSWRPW</sequence>
<gene>
    <name evidence="7" type="primary">Hes11</name>
</gene>
<dbReference type="PANTHER" id="PTHR10985">
    <property type="entry name" value="BASIC HELIX-LOOP-HELIX TRANSCRIPTION FACTOR, HES-RELATED"/>
    <property type="match status" value="1"/>
</dbReference>
<comment type="subcellular location">
    <subcellularLocation>
        <location evidence="1">Nucleus</location>
    </subcellularLocation>
</comment>
<proteinExistence type="evidence at transcript level"/>
<dbReference type="InterPro" id="IPR011598">
    <property type="entry name" value="bHLH_dom"/>
</dbReference>
<keyword evidence="3" id="KW-0804">Transcription</keyword>
<evidence type="ECO:0000256" key="5">
    <source>
        <dbReference type="SAM" id="MobiDB-lite"/>
    </source>
</evidence>
<dbReference type="GO" id="GO:0046983">
    <property type="term" value="F:protein dimerization activity"/>
    <property type="evidence" value="ECO:0007669"/>
    <property type="project" value="InterPro"/>
</dbReference>
<keyword evidence="4" id="KW-0539">Nucleus</keyword>
<evidence type="ECO:0000256" key="2">
    <source>
        <dbReference type="ARBA" id="ARBA00023015"/>
    </source>
</evidence>
<name>S5TYU1_PLADU</name>
<reference evidence="7" key="1">
    <citation type="submission" date="2013-05" db="EMBL/GenBank/DDBJ databases">
        <title>Evolution of a prolific family: the HES/Hey genes of the annelid Platynereis.</title>
        <authorList>
            <person name="Balavoine G."/>
            <person name="Gazave E."/>
        </authorList>
    </citation>
    <scope>NUCLEOTIDE SEQUENCE</scope>
</reference>
<dbReference type="Gene3D" id="4.10.280.10">
    <property type="entry name" value="Helix-loop-helix DNA-binding domain"/>
    <property type="match status" value="1"/>
</dbReference>
<evidence type="ECO:0000259" key="6">
    <source>
        <dbReference type="PROSITE" id="PS50888"/>
    </source>
</evidence>
<evidence type="ECO:0000313" key="7">
    <source>
        <dbReference type="EMBL" id="AGS55445.1"/>
    </source>
</evidence>
<feature type="compositionally biased region" description="Basic and acidic residues" evidence="5">
    <location>
        <begin position="179"/>
        <end position="190"/>
    </location>
</feature>
<dbReference type="SUPFAM" id="SSF47459">
    <property type="entry name" value="HLH, helix-loop-helix DNA-binding domain"/>
    <property type="match status" value="1"/>
</dbReference>
<feature type="compositionally biased region" description="Acidic residues" evidence="5">
    <location>
        <begin position="167"/>
        <end position="178"/>
    </location>
</feature>
<feature type="compositionally biased region" description="Basic and acidic residues" evidence="5">
    <location>
        <begin position="212"/>
        <end position="230"/>
    </location>
</feature>
<dbReference type="CDD" id="cd11410">
    <property type="entry name" value="bHLH_O_HES"/>
    <property type="match status" value="1"/>
</dbReference>
<feature type="region of interest" description="Disordered" evidence="5">
    <location>
        <begin position="1"/>
        <end position="21"/>
    </location>
</feature>
<dbReference type="InterPro" id="IPR050370">
    <property type="entry name" value="HES_HEY"/>
</dbReference>
<feature type="compositionally biased region" description="Acidic residues" evidence="5">
    <location>
        <begin position="1"/>
        <end position="10"/>
    </location>
</feature>
<dbReference type="PROSITE" id="PS50888">
    <property type="entry name" value="BHLH"/>
    <property type="match status" value="1"/>
</dbReference>
<dbReference type="EMBL" id="KC999049">
    <property type="protein sequence ID" value="AGS55445.1"/>
    <property type="molecule type" value="mRNA"/>
</dbReference>
<feature type="region of interest" description="Disordered" evidence="5">
    <location>
        <begin position="133"/>
        <end position="235"/>
    </location>
</feature>